<evidence type="ECO:0000256" key="4">
    <source>
        <dbReference type="ARBA" id="ARBA00023128"/>
    </source>
</evidence>
<protein>
    <recommendedName>
        <fullName evidence="6">Succinate dehydrogenase assembly factor 3</fullName>
        <shortName evidence="6">SDH assembly factor 3</shortName>
        <shortName evidence="6">SDHAF3</shortName>
    </recommendedName>
</protein>
<dbReference type="GO" id="GO:0006105">
    <property type="term" value="P:succinate metabolic process"/>
    <property type="evidence" value="ECO:0007669"/>
    <property type="project" value="TreeGrafter"/>
</dbReference>
<dbReference type="OrthoDB" id="278329at2759"/>
<dbReference type="EMBL" id="CAKKNE010000001">
    <property type="protein sequence ID" value="CAH0365870.1"/>
    <property type="molecule type" value="Genomic_DNA"/>
</dbReference>
<comment type="function">
    <text evidence="6">Plays an essential role in the assembly of succinate dehydrogenase (SDH), an enzyme complex (also referred to as respiratory complex II) that is a component of both the tricarboxylic acid (TCA) cycle and the mitochondrial electron transport chain, and which couples the oxidation of succinate to fumarate with the reduction of ubiquinone (coenzyme Q) to ubiquinol. Promotes maturation of the iron-sulfur protein subunit of the SDH catalytic dimer, protecting it from the deleterious effects of oxidants. May act together with SDHAF1.</text>
</comment>
<keyword evidence="8" id="KW-1185">Reference proteome</keyword>
<evidence type="ECO:0000313" key="8">
    <source>
        <dbReference type="Proteomes" id="UP000789595"/>
    </source>
</evidence>
<accession>A0A8J2S855</accession>
<comment type="subcellular location">
    <subcellularLocation>
        <location evidence="1 6">Mitochondrion matrix</location>
    </subcellularLocation>
</comment>
<evidence type="ECO:0000256" key="3">
    <source>
        <dbReference type="ARBA" id="ARBA00022946"/>
    </source>
</evidence>
<dbReference type="PANTHER" id="PTHR13137:SF6">
    <property type="entry name" value="SUCCINATE DEHYDROGENASE ASSEMBLY FACTOR 3, MITOCHONDRIAL"/>
    <property type="match status" value="1"/>
</dbReference>
<dbReference type="PANTHER" id="PTHR13137">
    <property type="entry name" value="DC11 ACN9 HOMOLOG"/>
    <property type="match status" value="1"/>
</dbReference>
<keyword evidence="4 6" id="KW-0496">Mitochondrion</keyword>
<dbReference type="CDD" id="cd20270">
    <property type="entry name" value="Complex1_LYR_SDHAF3_LYRM10"/>
    <property type="match status" value="1"/>
</dbReference>
<evidence type="ECO:0000313" key="7">
    <source>
        <dbReference type="EMBL" id="CAH0365870.1"/>
    </source>
</evidence>
<evidence type="ECO:0000256" key="2">
    <source>
        <dbReference type="ARBA" id="ARBA00006020"/>
    </source>
</evidence>
<evidence type="ECO:0000256" key="5">
    <source>
        <dbReference type="ARBA" id="ARBA00023186"/>
    </source>
</evidence>
<comment type="caution">
    <text evidence="7">The sequence shown here is derived from an EMBL/GenBank/DDBJ whole genome shotgun (WGS) entry which is preliminary data.</text>
</comment>
<proteinExistence type="inferred from homology"/>
<dbReference type="Pfam" id="PF13233">
    <property type="entry name" value="Complex1_LYR_2"/>
    <property type="match status" value="1"/>
</dbReference>
<dbReference type="GO" id="GO:0034553">
    <property type="term" value="P:mitochondrial respiratory chain complex II assembly"/>
    <property type="evidence" value="ECO:0007669"/>
    <property type="project" value="UniProtKB-UniRule"/>
</dbReference>
<keyword evidence="3" id="KW-0809">Transit peptide</keyword>
<reference evidence="7" key="1">
    <citation type="submission" date="2021-11" db="EMBL/GenBank/DDBJ databases">
        <authorList>
            <consortium name="Genoscope - CEA"/>
            <person name="William W."/>
        </authorList>
    </citation>
    <scope>NUCLEOTIDE SEQUENCE</scope>
</reference>
<organism evidence="7 8">
    <name type="scientific">Pelagomonas calceolata</name>
    <dbReference type="NCBI Taxonomy" id="35677"/>
    <lineage>
        <taxon>Eukaryota</taxon>
        <taxon>Sar</taxon>
        <taxon>Stramenopiles</taxon>
        <taxon>Ochrophyta</taxon>
        <taxon>Pelagophyceae</taxon>
        <taxon>Pelagomonadales</taxon>
        <taxon>Pelagomonadaceae</taxon>
        <taxon>Pelagomonas</taxon>
    </lineage>
</organism>
<sequence>MRQLLRQILRAHRTKLPPNMRSLGDQYVRKEFAEMRDVTKPEVLERFRGEWEKYLQQLETAPADDLGADLDAEILGTMSDDQKAKLVDMRASSRKLREEDGK</sequence>
<keyword evidence="5 6" id="KW-0143">Chaperone</keyword>
<dbReference type="AlphaFoldDB" id="A0A8J2S855"/>
<dbReference type="InterPro" id="IPR008381">
    <property type="entry name" value="SDHAF3/Sdh7"/>
</dbReference>
<comment type="similarity">
    <text evidence="2 6">Belongs to the complex I LYR family. SDHAF3 subfamily.</text>
</comment>
<evidence type="ECO:0000256" key="1">
    <source>
        <dbReference type="ARBA" id="ARBA00004305"/>
    </source>
</evidence>
<comment type="subunit">
    <text evidence="6">Interacts with the iron-sulfur protein subunit within the SDH catalytic dimer.</text>
</comment>
<evidence type="ECO:0000256" key="6">
    <source>
        <dbReference type="RuleBase" id="RU368039"/>
    </source>
</evidence>
<dbReference type="GO" id="GO:0005759">
    <property type="term" value="C:mitochondrial matrix"/>
    <property type="evidence" value="ECO:0007669"/>
    <property type="project" value="UniProtKB-SubCell"/>
</dbReference>
<gene>
    <name evidence="7" type="ORF">PECAL_1P23310</name>
</gene>
<dbReference type="Proteomes" id="UP000789595">
    <property type="component" value="Unassembled WGS sequence"/>
</dbReference>
<name>A0A8J2S855_9STRA</name>
<dbReference type="GO" id="GO:0005758">
    <property type="term" value="C:mitochondrial intermembrane space"/>
    <property type="evidence" value="ECO:0007669"/>
    <property type="project" value="TreeGrafter"/>
</dbReference>